<dbReference type="KEGG" id="cma:Cmaq_0031"/>
<dbReference type="InterPro" id="IPR006175">
    <property type="entry name" value="YjgF/YER057c/UK114"/>
</dbReference>
<sequence>MCDTLKNKYYPVPLMIRNIDVEGLPKAGPYSHAVIANGLVFVSGQLGTIPGKDLPFEEQFRNAVNKISKILAEAGSSLDNVVKVTVYLADAKYFDAMNKLFSEYFRGRPARTTVVTGMIDSRALVEVDVIAVVKG</sequence>
<dbReference type="Gene3D" id="3.30.1330.40">
    <property type="entry name" value="RutC-like"/>
    <property type="match status" value="1"/>
</dbReference>
<dbReference type="PANTHER" id="PTHR11803">
    <property type="entry name" value="2-IMINOBUTANOATE/2-IMINOPROPANOATE DEAMINASE RIDA"/>
    <property type="match status" value="1"/>
</dbReference>
<dbReference type="PANTHER" id="PTHR11803:SF58">
    <property type="entry name" value="PROTEIN HMF1-RELATED"/>
    <property type="match status" value="1"/>
</dbReference>
<dbReference type="HOGENOM" id="CLU_100715_7_4_2"/>
<dbReference type="Proteomes" id="UP000001137">
    <property type="component" value="Chromosome"/>
</dbReference>
<name>A8M9K4_CALMQ</name>
<dbReference type="Pfam" id="PF01042">
    <property type="entry name" value="Ribonuc_L-PSP"/>
    <property type="match status" value="1"/>
</dbReference>
<protein>
    <submittedName>
        <fullName evidence="2">Endoribonuclease L-PSP</fullName>
    </submittedName>
</protein>
<dbReference type="CDD" id="cd00448">
    <property type="entry name" value="YjgF_YER057c_UK114_family"/>
    <property type="match status" value="1"/>
</dbReference>
<evidence type="ECO:0000313" key="2">
    <source>
        <dbReference type="EMBL" id="ABW00885.1"/>
    </source>
</evidence>
<proteinExistence type="inferred from homology"/>
<dbReference type="STRING" id="397948.Cmaq_0031"/>
<accession>A8M9K4</accession>
<dbReference type="AlphaFoldDB" id="A8M9K4"/>
<reference evidence="2 3" key="1">
    <citation type="submission" date="2007-10" db="EMBL/GenBank/DDBJ databases">
        <title>Complete sequence of Caldivirga maquilingensis IC-167.</title>
        <authorList>
            <consortium name="US DOE Joint Genome Institute"/>
            <person name="Copeland A."/>
            <person name="Lucas S."/>
            <person name="Lapidus A."/>
            <person name="Barry K."/>
            <person name="Glavina del Rio T."/>
            <person name="Dalin E."/>
            <person name="Tice H."/>
            <person name="Pitluck S."/>
            <person name="Saunders E."/>
            <person name="Brettin T."/>
            <person name="Bruce D."/>
            <person name="Detter J.C."/>
            <person name="Han C."/>
            <person name="Schmutz J."/>
            <person name="Larimer F."/>
            <person name="Land M."/>
            <person name="Hauser L."/>
            <person name="Kyrpides N."/>
            <person name="Ivanova N."/>
            <person name="Biddle J.F."/>
            <person name="Zhang Z."/>
            <person name="Fitz-Gibbon S.T."/>
            <person name="Lowe T.M."/>
            <person name="Saltikov C."/>
            <person name="House C.H."/>
            <person name="Richardson P."/>
        </authorList>
    </citation>
    <scope>NUCLEOTIDE SEQUENCE [LARGE SCALE GENOMIC DNA]</scope>
    <source>
        <strain evidence="3">ATCC 700844 / DSM 13496 / JCM 10307 / IC-167</strain>
    </source>
</reference>
<dbReference type="SUPFAM" id="SSF55298">
    <property type="entry name" value="YjgF-like"/>
    <property type="match status" value="1"/>
</dbReference>
<dbReference type="InterPro" id="IPR035959">
    <property type="entry name" value="RutC-like_sf"/>
</dbReference>
<organism evidence="2 3">
    <name type="scientific">Caldivirga maquilingensis (strain ATCC 700844 / DSM 13496 / JCM 10307 / IC-167)</name>
    <dbReference type="NCBI Taxonomy" id="397948"/>
    <lineage>
        <taxon>Archaea</taxon>
        <taxon>Thermoproteota</taxon>
        <taxon>Thermoprotei</taxon>
        <taxon>Thermoproteales</taxon>
        <taxon>Thermoproteaceae</taxon>
        <taxon>Caldivirga</taxon>
    </lineage>
</organism>
<dbReference type="GO" id="GO:0019239">
    <property type="term" value="F:deaminase activity"/>
    <property type="evidence" value="ECO:0007669"/>
    <property type="project" value="TreeGrafter"/>
</dbReference>
<evidence type="ECO:0000313" key="3">
    <source>
        <dbReference type="Proteomes" id="UP000001137"/>
    </source>
</evidence>
<keyword evidence="3" id="KW-1185">Reference proteome</keyword>
<gene>
    <name evidence="2" type="ordered locus">Cmaq_0031</name>
</gene>
<comment type="similarity">
    <text evidence="1">Belongs to the RutC family.</text>
</comment>
<evidence type="ECO:0000256" key="1">
    <source>
        <dbReference type="ARBA" id="ARBA00010552"/>
    </source>
</evidence>
<dbReference type="GO" id="GO:0005829">
    <property type="term" value="C:cytosol"/>
    <property type="evidence" value="ECO:0007669"/>
    <property type="project" value="TreeGrafter"/>
</dbReference>
<dbReference type="EMBL" id="CP000852">
    <property type="protein sequence ID" value="ABW00885.1"/>
    <property type="molecule type" value="Genomic_DNA"/>
</dbReference>
<dbReference type="eggNOG" id="arCOG01630">
    <property type="taxonomic scope" value="Archaea"/>
</dbReference>